<evidence type="ECO:0000313" key="2">
    <source>
        <dbReference type="Proteomes" id="UP000308600"/>
    </source>
</evidence>
<protein>
    <submittedName>
        <fullName evidence="1">Uncharacterized protein</fullName>
    </submittedName>
</protein>
<sequence>HLIPFLLHHRSTLSRLQLSRYFFDQTFPENLFAPHTATSLPLSALSITCDPIPYIHPAGPVPNIARFGDTLTTLVLDLSPSSRGWLDKELHDLFISLRKASHEVLLRRFMTRVERLSPEIFDLMWNHLENLETLDLGYTRLIGAEGLDNNDEDLFKHNLHGTRPYASWGLRRLHLRCVGSSLPSALLMEFVASRIPSVKEFGPFDWSDICLKIGHCY</sequence>
<dbReference type="EMBL" id="ML208509">
    <property type="protein sequence ID" value="TFK63712.1"/>
    <property type="molecule type" value="Genomic_DNA"/>
</dbReference>
<reference evidence="1 2" key="1">
    <citation type="journal article" date="2019" name="Nat. Ecol. Evol.">
        <title>Megaphylogeny resolves global patterns of mushroom evolution.</title>
        <authorList>
            <person name="Varga T."/>
            <person name="Krizsan K."/>
            <person name="Foldi C."/>
            <person name="Dima B."/>
            <person name="Sanchez-Garcia M."/>
            <person name="Sanchez-Ramirez S."/>
            <person name="Szollosi G.J."/>
            <person name="Szarkandi J.G."/>
            <person name="Papp V."/>
            <person name="Albert L."/>
            <person name="Andreopoulos W."/>
            <person name="Angelini C."/>
            <person name="Antonin V."/>
            <person name="Barry K.W."/>
            <person name="Bougher N.L."/>
            <person name="Buchanan P."/>
            <person name="Buyck B."/>
            <person name="Bense V."/>
            <person name="Catcheside P."/>
            <person name="Chovatia M."/>
            <person name="Cooper J."/>
            <person name="Damon W."/>
            <person name="Desjardin D."/>
            <person name="Finy P."/>
            <person name="Geml J."/>
            <person name="Haridas S."/>
            <person name="Hughes K."/>
            <person name="Justo A."/>
            <person name="Karasinski D."/>
            <person name="Kautmanova I."/>
            <person name="Kiss B."/>
            <person name="Kocsube S."/>
            <person name="Kotiranta H."/>
            <person name="LaButti K.M."/>
            <person name="Lechner B.E."/>
            <person name="Liimatainen K."/>
            <person name="Lipzen A."/>
            <person name="Lukacs Z."/>
            <person name="Mihaltcheva S."/>
            <person name="Morgado L.N."/>
            <person name="Niskanen T."/>
            <person name="Noordeloos M.E."/>
            <person name="Ohm R.A."/>
            <person name="Ortiz-Santana B."/>
            <person name="Ovrebo C."/>
            <person name="Racz N."/>
            <person name="Riley R."/>
            <person name="Savchenko A."/>
            <person name="Shiryaev A."/>
            <person name="Soop K."/>
            <person name="Spirin V."/>
            <person name="Szebenyi C."/>
            <person name="Tomsovsky M."/>
            <person name="Tulloss R.E."/>
            <person name="Uehling J."/>
            <person name="Grigoriev I.V."/>
            <person name="Vagvolgyi C."/>
            <person name="Papp T."/>
            <person name="Martin F.M."/>
            <person name="Miettinen O."/>
            <person name="Hibbett D.S."/>
            <person name="Nagy L.G."/>
        </authorList>
    </citation>
    <scope>NUCLEOTIDE SEQUENCE [LARGE SCALE GENOMIC DNA]</scope>
    <source>
        <strain evidence="1 2">NL-1719</strain>
    </source>
</reference>
<keyword evidence="2" id="KW-1185">Reference proteome</keyword>
<proteinExistence type="predicted"/>
<organism evidence="1 2">
    <name type="scientific">Pluteus cervinus</name>
    <dbReference type="NCBI Taxonomy" id="181527"/>
    <lineage>
        <taxon>Eukaryota</taxon>
        <taxon>Fungi</taxon>
        <taxon>Dikarya</taxon>
        <taxon>Basidiomycota</taxon>
        <taxon>Agaricomycotina</taxon>
        <taxon>Agaricomycetes</taxon>
        <taxon>Agaricomycetidae</taxon>
        <taxon>Agaricales</taxon>
        <taxon>Pluteineae</taxon>
        <taxon>Pluteaceae</taxon>
        <taxon>Pluteus</taxon>
    </lineage>
</organism>
<dbReference type="Proteomes" id="UP000308600">
    <property type="component" value="Unassembled WGS sequence"/>
</dbReference>
<evidence type="ECO:0000313" key="1">
    <source>
        <dbReference type="EMBL" id="TFK63712.1"/>
    </source>
</evidence>
<accession>A0ACD3AFT5</accession>
<name>A0ACD3AFT5_9AGAR</name>
<feature type="non-terminal residue" evidence="1">
    <location>
        <position position="1"/>
    </location>
</feature>
<gene>
    <name evidence="1" type="ORF">BDN72DRAFT_902198</name>
</gene>